<reference evidence="2 3" key="1">
    <citation type="submission" date="2017-09" db="EMBL/GenBank/DDBJ databases">
        <title>Large-scale bioinformatics analysis of Bacillus genomes uncovers conserved roles of natural products in bacterial physiology.</title>
        <authorList>
            <consortium name="Agbiome Team Llc"/>
            <person name="Bleich R.M."/>
            <person name="Grubbs K.J."/>
            <person name="Santa Maria K.C."/>
            <person name="Allen S.E."/>
            <person name="Farag S."/>
            <person name="Shank E.A."/>
            <person name="Bowers A."/>
        </authorList>
    </citation>
    <scope>NUCLEOTIDE SEQUENCE [LARGE SCALE GENOMIC DNA]</scope>
    <source>
        <strain evidence="2 3">AFS089089</strain>
    </source>
</reference>
<feature type="region of interest" description="Disordered" evidence="1">
    <location>
        <begin position="48"/>
        <end position="72"/>
    </location>
</feature>
<dbReference type="EMBL" id="NVNL01000017">
    <property type="protein sequence ID" value="PEA89370.1"/>
    <property type="molecule type" value="Genomic_DNA"/>
</dbReference>
<dbReference type="RefSeq" id="WP_098902006.1">
    <property type="nucleotide sequence ID" value="NZ_NVNL01000017.1"/>
</dbReference>
<protein>
    <submittedName>
        <fullName evidence="2">Uncharacterized protein</fullName>
    </submittedName>
</protein>
<evidence type="ECO:0000256" key="1">
    <source>
        <dbReference type="SAM" id="MobiDB-lite"/>
    </source>
</evidence>
<proteinExistence type="predicted"/>
<dbReference type="Proteomes" id="UP000220702">
    <property type="component" value="Unassembled WGS sequence"/>
</dbReference>
<evidence type="ECO:0000313" key="3">
    <source>
        <dbReference type="Proteomes" id="UP000220702"/>
    </source>
</evidence>
<accession>A0A9X6TN48</accession>
<dbReference type="AlphaFoldDB" id="A0A9X6TN48"/>
<comment type="caution">
    <text evidence="2">The sequence shown here is derived from an EMBL/GenBank/DDBJ whole genome shotgun (WGS) entry which is preliminary data.</text>
</comment>
<name>A0A9X6TN48_BACTU</name>
<sequence>MSIEQKSNKEKLRRLLKELLVRSQKDVRVREFLDDFKEFLSKENQSNEDFKDGLNRLQQKHFPNFEEGESRK</sequence>
<evidence type="ECO:0000313" key="2">
    <source>
        <dbReference type="EMBL" id="PEA89370.1"/>
    </source>
</evidence>
<organism evidence="2 3">
    <name type="scientific">Bacillus thuringiensis</name>
    <dbReference type="NCBI Taxonomy" id="1428"/>
    <lineage>
        <taxon>Bacteria</taxon>
        <taxon>Bacillati</taxon>
        <taxon>Bacillota</taxon>
        <taxon>Bacilli</taxon>
        <taxon>Bacillales</taxon>
        <taxon>Bacillaceae</taxon>
        <taxon>Bacillus</taxon>
        <taxon>Bacillus cereus group</taxon>
    </lineage>
</organism>
<gene>
    <name evidence="2" type="ORF">CON71_14100</name>
</gene>